<dbReference type="OrthoDB" id="10009078at2759"/>
<gene>
    <name evidence="7" type="ORF">TraAM80_00538</name>
</gene>
<dbReference type="InterPro" id="IPR000941">
    <property type="entry name" value="Enolase"/>
</dbReference>
<evidence type="ECO:0000313" key="8">
    <source>
        <dbReference type="Proteomes" id="UP000283634"/>
    </source>
</evidence>
<sequence length="520" mass="57442">MELLSWRRYDDKYGLSQVLTEAARSCVDAHTSRPKEYLAAYFTEKCSGDEIRDIFTRPVYLPNGSLVLRLTLQLLNGMEAEATAFVQPSLLEDDTGADETVDPTTYTAEALQKNYFPRLLQCGARDQEGFDKTLHQICFSADQMDLGVSVMFGLSSLAASAAARCASMSLFAYLRRHFAAFEENEKFAISQLCVNFFGPENISTARLALKDVLLIPAMPEGSLRSDIVQKIFAVFHHFRRAHNTMMRSDGSLAFDDFDNVTSAVNLAEEAVRAVGLTPVTDICIGLRFAAAVVPSSSSGTVASNVAAGKENKDTADVMYALFPGDMDVSGAQVSEYVREQLQNRTDFVVYVEDTHCDKDTTGLRRLQAHLGEYLTVSGRDLYGRSQYKAVEDGLRNLWTSNFVLDPGAIGTLSDVREIVRRVKESDGRRVSFVAQDLVGNAAMIAHLSVAMDARFLCMGGLLSTSQCEVLSHLMSIQAELLHSTALCREAPKLACMELPKLPAAVVPEIKRRMDRKKRKK</sequence>
<dbReference type="OMA" id="VSWQRYD"/>
<keyword evidence="8" id="KW-1185">Reference proteome</keyword>
<comment type="similarity">
    <text evidence="2">Belongs to the enolase family.</text>
</comment>
<evidence type="ECO:0000256" key="1">
    <source>
        <dbReference type="ARBA" id="ARBA00005031"/>
    </source>
</evidence>
<protein>
    <recommendedName>
        <fullName evidence="3">phosphopyruvate hydratase</fullName>
        <ecNumber evidence="3">4.2.1.11</ecNumber>
    </recommendedName>
</protein>
<dbReference type="GO" id="GO:0000287">
    <property type="term" value="F:magnesium ion binding"/>
    <property type="evidence" value="ECO:0007669"/>
    <property type="project" value="InterPro"/>
</dbReference>
<dbReference type="GO" id="GO:0004634">
    <property type="term" value="F:phosphopyruvate hydratase activity"/>
    <property type="evidence" value="ECO:0007669"/>
    <property type="project" value="UniProtKB-EC"/>
</dbReference>
<dbReference type="Proteomes" id="UP000283634">
    <property type="component" value="Unassembled WGS sequence"/>
</dbReference>
<evidence type="ECO:0000256" key="4">
    <source>
        <dbReference type="ARBA" id="ARBA00023152"/>
    </source>
</evidence>
<comment type="caution">
    <text evidence="7">The sequence shown here is derived from an EMBL/GenBank/DDBJ whole genome shotgun (WGS) entry which is preliminary data.</text>
</comment>
<feature type="domain" description="Enolase C-terminal TIM barrel" evidence="6">
    <location>
        <begin position="234"/>
        <end position="481"/>
    </location>
</feature>
<proteinExistence type="inferred from homology"/>
<dbReference type="VEuPathDB" id="TriTrypDB:TRSC58_00660"/>
<dbReference type="InterPro" id="IPR036849">
    <property type="entry name" value="Enolase-like_C_sf"/>
</dbReference>
<dbReference type="GeneID" id="40324471"/>
<dbReference type="Pfam" id="PF00113">
    <property type="entry name" value="Enolase_C"/>
    <property type="match status" value="1"/>
</dbReference>
<dbReference type="AlphaFoldDB" id="A0A3R7RSQ9"/>
<dbReference type="EC" id="4.2.1.11" evidence="3"/>
<dbReference type="GO" id="GO:0006096">
    <property type="term" value="P:glycolytic process"/>
    <property type="evidence" value="ECO:0007669"/>
    <property type="project" value="UniProtKB-UniPathway"/>
</dbReference>
<dbReference type="InterPro" id="IPR029017">
    <property type="entry name" value="Enolase-like_N"/>
</dbReference>
<dbReference type="SUPFAM" id="SSF54826">
    <property type="entry name" value="Enolase N-terminal domain-like"/>
    <property type="match status" value="1"/>
</dbReference>
<dbReference type="GO" id="GO:0000015">
    <property type="term" value="C:phosphopyruvate hydratase complex"/>
    <property type="evidence" value="ECO:0007669"/>
    <property type="project" value="InterPro"/>
</dbReference>
<dbReference type="PANTHER" id="PTHR11902:SF1">
    <property type="entry name" value="ENOLASE"/>
    <property type="match status" value="1"/>
</dbReference>
<evidence type="ECO:0000256" key="2">
    <source>
        <dbReference type="ARBA" id="ARBA00009604"/>
    </source>
</evidence>
<name>A0A3R7RSQ9_TRYRA</name>
<dbReference type="RefSeq" id="XP_029242584.1">
    <property type="nucleotide sequence ID" value="XM_029377611.1"/>
</dbReference>
<organism evidence="7 8">
    <name type="scientific">Trypanosoma rangeli</name>
    <dbReference type="NCBI Taxonomy" id="5698"/>
    <lineage>
        <taxon>Eukaryota</taxon>
        <taxon>Discoba</taxon>
        <taxon>Euglenozoa</taxon>
        <taxon>Kinetoplastea</taxon>
        <taxon>Metakinetoplastina</taxon>
        <taxon>Trypanosomatida</taxon>
        <taxon>Trypanosomatidae</taxon>
        <taxon>Trypanosoma</taxon>
        <taxon>Herpetosoma</taxon>
    </lineage>
</organism>
<dbReference type="InterPro" id="IPR020810">
    <property type="entry name" value="Enolase_C"/>
</dbReference>
<evidence type="ECO:0000256" key="3">
    <source>
        <dbReference type="ARBA" id="ARBA00012058"/>
    </source>
</evidence>
<dbReference type="EMBL" id="MKGL01000009">
    <property type="protein sequence ID" value="RNF12117.1"/>
    <property type="molecule type" value="Genomic_DNA"/>
</dbReference>
<keyword evidence="5 7" id="KW-0456">Lyase</keyword>
<dbReference type="PANTHER" id="PTHR11902">
    <property type="entry name" value="ENOLASE"/>
    <property type="match status" value="1"/>
</dbReference>
<evidence type="ECO:0000313" key="7">
    <source>
        <dbReference type="EMBL" id="RNF12117.1"/>
    </source>
</evidence>
<reference evidence="7 8" key="1">
    <citation type="journal article" date="2018" name="BMC Genomics">
        <title>Genomic comparison of Trypanosoma conorhini and Trypanosoma rangeli to Trypanosoma cruzi strains of high and low virulence.</title>
        <authorList>
            <person name="Bradwell K.R."/>
            <person name="Koparde V.N."/>
            <person name="Matveyev A.V."/>
            <person name="Serrano M.G."/>
            <person name="Alves J.M."/>
            <person name="Parikh H."/>
            <person name="Huang B."/>
            <person name="Lee V."/>
            <person name="Espinosa-Alvarez O."/>
            <person name="Ortiz P.A."/>
            <person name="Costa-Martins A.G."/>
            <person name="Teixeira M.M."/>
            <person name="Buck G.A."/>
        </authorList>
    </citation>
    <scope>NUCLEOTIDE SEQUENCE [LARGE SCALE GENOMIC DNA]</scope>
    <source>
        <strain evidence="7 8">AM80</strain>
    </source>
</reference>
<dbReference type="SUPFAM" id="SSF51604">
    <property type="entry name" value="Enolase C-terminal domain-like"/>
    <property type="match status" value="1"/>
</dbReference>
<comment type="pathway">
    <text evidence="1">Carbohydrate degradation; glycolysis; pyruvate from D-glyceraldehyde 3-phosphate: step 4/5.</text>
</comment>
<evidence type="ECO:0000259" key="6">
    <source>
        <dbReference type="Pfam" id="PF00113"/>
    </source>
</evidence>
<keyword evidence="4" id="KW-0324">Glycolysis</keyword>
<dbReference type="Gene3D" id="3.20.20.120">
    <property type="entry name" value="Enolase-like C-terminal domain"/>
    <property type="match status" value="1"/>
</dbReference>
<dbReference type="UniPathway" id="UPA00109">
    <property type="reaction ID" value="UER00187"/>
</dbReference>
<accession>A0A3R7RSQ9</accession>
<evidence type="ECO:0000256" key="5">
    <source>
        <dbReference type="ARBA" id="ARBA00023239"/>
    </source>
</evidence>